<dbReference type="GO" id="GO:0005776">
    <property type="term" value="C:autophagosome"/>
    <property type="evidence" value="ECO:0007669"/>
    <property type="project" value="TreeGrafter"/>
</dbReference>
<feature type="compositionally biased region" description="Polar residues" evidence="6">
    <location>
        <begin position="854"/>
        <end position="868"/>
    </location>
</feature>
<dbReference type="InterPro" id="IPR045269">
    <property type="entry name" value="Atg1-like"/>
</dbReference>
<dbReference type="GO" id="GO:0004674">
    <property type="term" value="F:protein serine/threonine kinase activity"/>
    <property type="evidence" value="ECO:0007669"/>
    <property type="project" value="InterPro"/>
</dbReference>
<dbReference type="SMART" id="SM00220">
    <property type="entry name" value="S_TKc"/>
    <property type="match status" value="1"/>
</dbReference>
<dbReference type="AlphaFoldDB" id="A0A9N8HBN1"/>
<dbReference type="GO" id="GO:0000045">
    <property type="term" value="P:autophagosome assembly"/>
    <property type="evidence" value="ECO:0007669"/>
    <property type="project" value="TreeGrafter"/>
</dbReference>
<dbReference type="SUPFAM" id="SSF56112">
    <property type="entry name" value="Protein kinase-like (PK-like)"/>
    <property type="match status" value="1"/>
</dbReference>
<reference evidence="8" key="1">
    <citation type="submission" date="2020-06" db="EMBL/GenBank/DDBJ databases">
        <authorList>
            <consortium name="Plant Systems Biology data submission"/>
        </authorList>
    </citation>
    <scope>NUCLEOTIDE SEQUENCE</scope>
    <source>
        <strain evidence="8">D6</strain>
    </source>
</reference>
<dbReference type="GO" id="GO:0005829">
    <property type="term" value="C:cytosol"/>
    <property type="evidence" value="ECO:0007669"/>
    <property type="project" value="TreeGrafter"/>
</dbReference>
<dbReference type="PANTHER" id="PTHR24348:SF22">
    <property type="entry name" value="NON-SPECIFIC SERINE_THREONINE PROTEIN KINASE"/>
    <property type="match status" value="1"/>
</dbReference>
<evidence type="ECO:0000256" key="5">
    <source>
        <dbReference type="PROSITE-ProRule" id="PRU10141"/>
    </source>
</evidence>
<evidence type="ECO:0000313" key="9">
    <source>
        <dbReference type="Proteomes" id="UP001153069"/>
    </source>
</evidence>
<evidence type="ECO:0000256" key="1">
    <source>
        <dbReference type="ARBA" id="ARBA00022679"/>
    </source>
</evidence>
<dbReference type="PANTHER" id="PTHR24348">
    <property type="entry name" value="SERINE/THREONINE-PROTEIN KINASE UNC-51-RELATED"/>
    <property type="match status" value="1"/>
</dbReference>
<dbReference type="InterPro" id="IPR008271">
    <property type="entry name" value="Ser/Thr_kinase_AS"/>
</dbReference>
<feature type="region of interest" description="Disordered" evidence="6">
    <location>
        <begin position="436"/>
        <end position="539"/>
    </location>
</feature>
<feature type="region of interest" description="Disordered" evidence="6">
    <location>
        <begin position="365"/>
        <end position="398"/>
    </location>
</feature>
<dbReference type="InterPro" id="IPR017441">
    <property type="entry name" value="Protein_kinase_ATP_BS"/>
</dbReference>
<dbReference type="PROSITE" id="PS00107">
    <property type="entry name" value="PROTEIN_KINASE_ATP"/>
    <property type="match status" value="1"/>
</dbReference>
<dbReference type="GO" id="GO:0000407">
    <property type="term" value="C:phagophore assembly site"/>
    <property type="evidence" value="ECO:0007669"/>
    <property type="project" value="TreeGrafter"/>
</dbReference>
<dbReference type="GO" id="GO:0010506">
    <property type="term" value="P:regulation of autophagy"/>
    <property type="evidence" value="ECO:0007669"/>
    <property type="project" value="InterPro"/>
</dbReference>
<feature type="region of interest" description="Disordered" evidence="6">
    <location>
        <begin position="671"/>
        <end position="715"/>
    </location>
</feature>
<dbReference type="Proteomes" id="UP001153069">
    <property type="component" value="Unassembled WGS sequence"/>
</dbReference>
<protein>
    <submittedName>
        <fullName evidence="8">MAP kinase-activated protein kinase 2</fullName>
    </submittedName>
</protein>
<dbReference type="InterPro" id="IPR000719">
    <property type="entry name" value="Prot_kinase_dom"/>
</dbReference>
<keyword evidence="1" id="KW-0808">Transferase</keyword>
<keyword evidence="9" id="KW-1185">Reference proteome</keyword>
<dbReference type="Pfam" id="PF00069">
    <property type="entry name" value="Pkinase"/>
    <property type="match status" value="1"/>
</dbReference>
<dbReference type="Gene3D" id="1.10.510.10">
    <property type="entry name" value="Transferase(Phosphotransferase) domain 1"/>
    <property type="match status" value="1"/>
</dbReference>
<dbReference type="PROSITE" id="PS00108">
    <property type="entry name" value="PROTEIN_KINASE_ST"/>
    <property type="match status" value="1"/>
</dbReference>
<accession>A0A9N8HBN1</accession>
<feature type="region of interest" description="Disordered" evidence="6">
    <location>
        <begin position="852"/>
        <end position="871"/>
    </location>
</feature>
<feature type="compositionally biased region" description="Polar residues" evidence="6">
    <location>
        <begin position="680"/>
        <end position="691"/>
    </location>
</feature>
<organism evidence="8 9">
    <name type="scientific">Seminavis robusta</name>
    <dbReference type="NCBI Taxonomy" id="568900"/>
    <lineage>
        <taxon>Eukaryota</taxon>
        <taxon>Sar</taxon>
        <taxon>Stramenopiles</taxon>
        <taxon>Ochrophyta</taxon>
        <taxon>Bacillariophyta</taxon>
        <taxon>Bacillariophyceae</taxon>
        <taxon>Bacillariophycidae</taxon>
        <taxon>Naviculales</taxon>
        <taxon>Naviculaceae</taxon>
        <taxon>Seminavis</taxon>
    </lineage>
</organism>
<gene>
    <name evidence="8" type="ORF">SEMRO_189_G081410.1</name>
</gene>
<feature type="binding site" evidence="5">
    <location>
        <position position="62"/>
    </location>
    <ligand>
        <name>ATP</name>
        <dbReference type="ChEBI" id="CHEBI:30616"/>
    </ligand>
</feature>
<feature type="region of interest" description="Disordered" evidence="6">
    <location>
        <begin position="732"/>
        <end position="754"/>
    </location>
</feature>
<feature type="compositionally biased region" description="Basic and acidic residues" evidence="6">
    <location>
        <begin position="701"/>
        <end position="711"/>
    </location>
</feature>
<dbReference type="InterPro" id="IPR011009">
    <property type="entry name" value="Kinase-like_dom_sf"/>
</dbReference>
<dbReference type="PROSITE" id="PS50011">
    <property type="entry name" value="PROTEIN_KINASE_DOM"/>
    <property type="match status" value="1"/>
</dbReference>
<keyword evidence="4 5" id="KW-0067">ATP-binding</keyword>
<evidence type="ECO:0000256" key="3">
    <source>
        <dbReference type="ARBA" id="ARBA00022777"/>
    </source>
</evidence>
<feature type="domain" description="Protein kinase" evidence="7">
    <location>
        <begin position="29"/>
        <end position="319"/>
    </location>
</feature>
<evidence type="ECO:0000259" key="7">
    <source>
        <dbReference type="PROSITE" id="PS50011"/>
    </source>
</evidence>
<evidence type="ECO:0000256" key="4">
    <source>
        <dbReference type="ARBA" id="ARBA00022840"/>
    </source>
</evidence>
<name>A0A9N8HBN1_9STRA</name>
<feature type="compositionally biased region" description="Polar residues" evidence="6">
    <location>
        <begin position="507"/>
        <end position="523"/>
    </location>
</feature>
<feature type="compositionally biased region" description="Pro residues" evidence="6">
    <location>
        <begin position="372"/>
        <end position="398"/>
    </location>
</feature>
<dbReference type="GO" id="GO:0005524">
    <property type="term" value="F:ATP binding"/>
    <property type="evidence" value="ECO:0007669"/>
    <property type="project" value="UniProtKB-UniRule"/>
</dbReference>
<keyword evidence="2 5" id="KW-0547">Nucleotide-binding</keyword>
<comment type="caution">
    <text evidence="8">The sequence shown here is derived from an EMBL/GenBank/DDBJ whole genome shotgun (WGS) entry which is preliminary data.</text>
</comment>
<evidence type="ECO:0000256" key="2">
    <source>
        <dbReference type="ARBA" id="ARBA00022741"/>
    </source>
</evidence>
<proteinExistence type="predicted"/>
<dbReference type="OrthoDB" id="346907at2759"/>
<feature type="compositionally biased region" description="Low complexity" evidence="6">
    <location>
        <begin position="436"/>
        <end position="466"/>
    </location>
</feature>
<evidence type="ECO:0000313" key="8">
    <source>
        <dbReference type="EMBL" id="CAB9504193.1"/>
    </source>
</evidence>
<evidence type="ECO:0000256" key="6">
    <source>
        <dbReference type="SAM" id="MobiDB-lite"/>
    </source>
</evidence>
<sequence length="999" mass="108701">MTDQFAMRTASSSIASSQQQRQIKVVAGYALHERLGSGSFATVYKGIKVHQSTAGADTVAIKAITRTSEKLTKKVLQNLEIEISILQTYRHQNIVCLQDVQKTEHHFYLLLEYCGGGDLQQLIRNRRTGRLTERLTRRLMRDMAAGLRFLWHQELVHRDIKPQNLLLMGALPLDEMHDPERTEEMEAIRRQTNFPSERFILKIADFGFARHLKTTSLAETLCGSPLYMAPEILQHHRYDAKADLWSVGTVLFEMIAGRPPFHGENHIDLLRNIQRKAVRLPPEVRVSKACVNLLRLLLNRNPLSRAGFKEFFEACDVFVALGCEGVTNADSGTCRRPSKNLGSIPEDAAPVTSAGMDSTITVQTTMAHHQQQPPPQQQPPVTPPFQTTPPTLKPPARPAPVFSTPPLKPIMRNGPMLQPLEPSPPGALGYVLQPNNLPNLPSLDAQQQTTTPARQQQQTHIGWQQQPPNVELAHMRRGDGSPLQNSSGDDSGFVMVEHGSAAPTAIVASSTGNNNDTQLSSYQRRTRLEPSPPPTSAPRYFLSPPTTAPAAGENLVPNEAHLHCRVPKGMLSTSPGTGGALMGLLRGKRIGYTSNNDNNNNSTSEATKNHWEAHIGAATKLLATAEDVGRRAVSVAHLGDARAYLALRLSLMTESGSSMLSATPMEGVVEEEEGNDAITDDSSSTEIMTTSRRPRSVSVDKAMRDDGSKQQEEDEVEEMPFACVSHDSTSASVASGMPARSHPPAFGKSPSTTSATKHIIKPTRAIVQAHFKEALSCYLKTLQMLKGAVTAAQSVDKDLTMFMSQQQYLSLDQRNRVLALQKQCGITAGWLSGQFKGVLDRGDAANIEIRKLENSAQPTTDAQQQSSKSEVHPVTPVEELIYNHALACGREGAVKQLLGQFEAARSCYRSAGLLAETLLMEASIGSEDRKVLESYVDGFAARITELDGAMQQQSRLAASAAGNSTSTMASKRGSGTGIVGLIGQPLQCPPLASVNLGGK</sequence>
<dbReference type="EMBL" id="CAICTM010000188">
    <property type="protein sequence ID" value="CAB9504193.1"/>
    <property type="molecule type" value="Genomic_DNA"/>
</dbReference>
<keyword evidence="3 8" id="KW-0418">Kinase</keyword>
<dbReference type="GO" id="GO:0016020">
    <property type="term" value="C:membrane"/>
    <property type="evidence" value="ECO:0007669"/>
    <property type="project" value="TreeGrafter"/>
</dbReference>